<accession>A0ABP4WCY6</accession>
<dbReference type="Proteomes" id="UP001501204">
    <property type="component" value="Unassembled WGS sequence"/>
</dbReference>
<feature type="region of interest" description="Disordered" evidence="1">
    <location>
        <begin position="145"/>
        <end position="231"/>
    </location>
</feature>
<gene>
    <name evidence="2" type="ORF">GCM10009767_08260</name>
</gene>
<feature type="compositionally biased region" description="Basic and acidic residues" evidence="1">
    <location>
        <begin position="218"/>
        <end position="231"/>
    </location>
</feature>
<evidence type="ECO:0000256" key="1">
    <source>
        <dbReference type="SAM" id="MobiDB-lite"/>
    </source>
</evidence>
<reference evidence="3" key="1">
    <citation type="journal article" date="2019" name="Int. J. Syst. Evol. Microbiol.">
        <title>The Global Catalogue of Microorganisms (GCM) 10K type strain sequencing project: providing services to taxonomists for standard genome sequencing and annotation.</title>
        <authorList>
            <consortium name="The Broad Institute Genomics Platform"/>
            <consortium name="The Broad Institute Genome Sequencing Center for Infectious Disease"/>
            <person name="Wu L."/>
            <person name="Ma J."/>
        </authorList>
    </citation>
    <scope>NUCLEOTIDE SEQUENCE [LARGE SCALE GENOMIC DNA]</scope>
    <source>
        <strain evidence="3">JCM 14735</strain>
    </source>
</reference>
<protein>
    <submittedName>
        <fullName evidence="2">Uncharacterized protein</fullName>
    </submittedName>
</protein>
<comment type="caution">
    <text evidence="2">The sequence shown here is derived from an EMBL/GenBank/DDBJ whole genome shotgun (WGS) entry which is preliminary data.</text>
</comment>
<proteinExistence type="predicted"/>
<dbReference type="EMBL" id="BAAAOA010000010">
    <property type="protein sequence ID" value="GAA1751616.1"/>
    <property type="molecule type" value="Genomic_DNA"/>
</dbReference>
<organism evidence="2 3">
    <name type="scientific">Kocuria aegyptia</name>
    <dbReference type="NCBI Taxonomy" id="330943"/>
    <lineage>
        <taxon>Bacteria</taxon>
        <taxon>Bacillati</taxon>
        <taxon>Actinomycetota</taxon>
        <taxon>Actinomycetes</taxon>
        <taxon>Micrococcales</taxon>
        <taxon>Micrococcaceae</taxon>
        <taxon>Kocuria</taxon>
    </lineage>
</organism>
<evidence type="ECO:0000313" key="3">
    <source>
        <dbReference type="Proteomes" id="UP001501204"/>
    </source>
</evidence>
<keyword evidence="3" id="KW-1185">Reference proteome</keyword>
<evidence type="ECO:0000313" key="2">
    <source>
        <dbReference type="EMBL" id="GAA1751616.1"/>
    </source>
</evidence>
<sequence>MCESLVMPGPRPSLITGPASGHHIACGKELPSWIGIPRTVRDRRGRHCRYDGAGGMKELQQVSVGRSTGSLPVPMSSSPGVSSTYLAPAGLFPTALAELEPAELQVLHSRITRQLDHEYIDPVGPHPVTLDRVRELAEELDTRQGFRTAVESASPADHRTDAPPAAPGTDTVRMKTASPRPGSAAEPHAATKATGRLPSTSPHQHEKHPSSVSPVGAERTEAGARIHDLGR</sequence>
<name>A0ABP4WCY6_9MICC</name>